<keyword evidence="1" id="KW-0732">Signal</keyword>
<sequence>MRSPRMRAALAVGAAALVLVGCSHRIEGSAVSVFADPFKVGGMTAVDGPTGLRDDAIAPTRTVEDTDGGEIDHLGAQSISDIEQYWAYAYPDNLPGEFRPVEALSSWDARDYAGGFCGGPTHGLVNAGFCRVNNTIGWDRGVLLPALRRVNGDMAITMVLAHEYGHSIQQQARLVRSTTPVLVGEQQSDCMAGAYTRWVAEDRSPRFTLSTGDGLNDLLVTLLSIRDPVLTELDVEINGVGDEHGTAFERISAFQAGFTDGPSACLAIDAAEIEARRGALPTELQRDQTGDWPVSDESVHAVYEALKILFAPAPPPALSLDANAAAGCADARPSPPASYCPATNTIYLDMPALTAMGTPDIELDPTSLVGDNTAYSVLISRYMLSLQHAKGLPMDTAEAALRTACLTGVATTKLAPGVATPGGHSVKLAAGDIDEAVSGLLTNGLAASDVNGDTVPAGFSRIAAFQAGVLGDWDRCVSRYAG</sequence>
<comment type="caution">
    <text evidence="2">The sequence shown here is derived from an EMBL/GenBank/DDBJ whole genome shotgun (WGS) entry which is preliminary data.</text>
</comment>
<feature type="signal peptide" evidence="1">
    <location>
        <begin position="1"/>
        <end position="25"/>
    </location>
</feature>
<name>A0A1X1RHQ6_MYCFA</name>
<dbReference type="Proteomes" id="UP000193484">
    <property type="component" value="Unassembled WGS sequence"/>
</dbReference>
<dbReference type="SUPFAM" id="SSF55486">
    <property type="entry name" value="Metalloproteases ('zincins'), catalytic domain"/>
    <property type="match status" value="1"/>
</dbReference>
<accession>A0A1X1RHQ6</accession>
<dbReference type="RefSeq" id="WP_085093350.1">
    <property type="nucleotide sequence ID" value="NZ_AP022603.1"/>
</dbReference>
<dbReference type="OrthoDB" id="5168289at2"/>
<gene>
    <name evidence="2" type="ORF">AWC04_04030</name>
</gene>
<dbReference type="PROSITE" id="PS51257">
    <property type="entry name" value="PROKAR_LIPOPROTEIN"/>
    <property type="match status" value="1"/>
</dbReference>
<dbReference type="AlphaFoldDB" id="A0A1X1RHQ6"/>
<reference evidence="2 3" key="1">
    <citation type="submission" date="2016-01" db="EMBL/GenBank/DDBJ databases">
        <title>The new phylogeny of the genus Mycobacterium.</title>
        <authorList>
            <person name="Tarcisio F."/>
            <person name="Conor M."/>
            <person name="Antonella G."/>
            <person name="Elisabetta G."/>
            <person name="Giulia F.S."/>
            <person name="Sara T."/>
            <person name="Anna F."/>
            <person name="Clotilde B."/>
            <person name="Roberto B."/>
            <person name="Veronica D.S."/>
            <person name="Fabio R."/>
            <person name="Monica P."/>
            <person name="Olivier J."/>
            <person name="Enrico T."/>
            <person name="Nicola S."/>
        </authorList>
    </citation>
    <scope>NUCLEOTIDE SEQUENCE [LARGE SCALE GENOMIC DNA]</scope>
    <source>
        <strain evidence="2 3">DSM 44179</strain>
    </source>
</reference>
<protein>
    <submittedName>
        <fullName evidence="2">Peptidase</fullName>
    </submittedName>
</protein>
<dbReference type="STRING" id="1793.AWC04_04030"/>
<organism evidence="2 3">
    <name type="scientific">Mycolicibacterium fallax</name>
    <name type="common">Mycobacterium fallax</name>
    <dbReference type="NCBI Taxonomy" id="1793"/>
    <lineage>
        <taxon>Bacteria</taxon>
        <taxon>Bacillati</taxon>
        <taxon>Actinomycetota</taxon>
        <taxon>Actinomycetes</taxon>
        <taxon>Mycobacteriales</taxon>
        <taxon>Mycobacteriaceae</taxon>
        <taxon>Mycolicibacterium</taxon>
    </lineage>
</organism>
<evidence type="ECO:0000256" key="1">
    <source>
        <dbReference type="SAM" id="SignalP"/>
    </source>
</evidence>
<evidence type="ECO:0000313" key="2">
    <source>
        <dbReference type="EMBL" id="ORV06637.1"/>
    </source>
</evidence>
<proteinExistence type="predicted"/>
<dbReference type="EMBL" id="LQOJ01000020">
    <property type="protein sequence ID" value="ORV06637.1"/>
    <property type="molecule type" value="Genomic_DNA"/>
</dbReference>
<evidence type="ECO:0000313" key="3">
    <source>
        <dbReference type="Proteomes" id="UP000193484"/>
    </source>
</evidence>
<feature type="chain" id="PRO_5012349051" evidence="1">
    <location>
        <begin position="26"/>
        <end position="482"/>
    </location>
</feature>
<keyword evidence="3" id="KW-1185">Reference proteome</keyword>